<dbReference type="EMBL" id="CM002925">
    <property type="protein sequence ID" value="KGN55179.1"/>
    <property type="molecule type" value="Genomic_DNA"/>
</dbReference>
<proteinExistence type="predicted"/>
<reference evidence="1 2" key="4">
    <citation type="journal article" date="2011" name="BMC Genomics">
        <title>RNA-Seq improves annotation of protein-coding genes in the cucumber genome.</title>
        <authorList>
            <person name="Li Z."/>
            <person name="Zhang Z."/>
            <person name="Yan P."/>
            <person name="Huang S."/>
            <person name="Fei Z."/>
            <person name="Lin K."/>
        </authorList>
    </citation>
    <scope>NUCLEOTIDE SEQUENCE [LARGE SCALE GENOMIC DNA]</scope>
    <source>
        <strain evidence="2">cv. 9930</strain>
    </source>
</reference>
<accession>A0A0A0L2B6</accession>
<dbReference type="Proteomes" id="UP000029981">
    <property type="component" value="Chromosome 4"/>
</dbReference>
<evidence type="ECO:0000313" key="2">
    <source>
        <dbReference type="Proteomes" id="UP000029981"/>
    </source>
</evidence>
<reference evidence="1 2" key="3">
    <citation type="journal article" date="2010" name="BMC Genomics">
        <title>Transcriptome sequencing and comparative analysis of cucumber flowers with different sex types.</title>
        <authorList>
            <person name="Guo S."/>
            <person name="Zheng Y."/>
            <person name="Joung J.G."/>
            <person name="Liu S."/>
            <person name="Zhang Z."/>
            <person name="Crasta O.R."/>
            <person name="Sobral B.W."/>
            <person name="Xu Y."/>
            <person name="Huang S."/>
            <person name="Fei Z."/>
        </authorList>
    </citation>
    <scope>NUCLEOTIDE SEQUENCE [LARGE SCALE GENOMIC DNA]</scope>
    <source>
        <strain evidence="2">cv. 9930</strain>
    </source>
</reference>
<dbReference type="Gramene" id="KGN55179">
    <property type="protein sequence ID" value="KGN55179"/>
    <property type="gene ID" value="Csa_4G639180"/>
</dbReference>
<protein>
    <submittedName>
        <fullName evidence="1">Uncharacterized protein</fullName>
    </submittedName>
</protein>
<dbReference type="AlphaFoldDB" id="A0A0A0L2B6"/>
<reference evidence="1 2" key="2">
    <citation type="journal article" date="2009" name="PLoS ONE">
        <title>An integrated genetic and cytogenetic map of the cucumber genome.</title>
        <authorList>
            <person name="Ren Y."/>
            <person name="Zhang Z."/>
            <person name="Liu J."/>
            <person name="Staub J.E."/>
            <person name="Han Y."/>
            <person name="Cheng Z."/>
            <person name="Li X."/>
            <person name="Lu J."/>
            <person name="Miao H."/>
            <person name="Kang H."/>
            <person name="Xie B."/>
            <person name="Gu X."/>
            <person name="Wang X."/>
            <person name="Du Y."/>
            <person name="Jin W."/>
            <person name="Huang S."/>
        </authorList>
    </citation>
    <scope>NUCLEOTIDE SEQUENCE [LARGE SCALE GENOMIC DNA]</scope>
    <source>
        <strain evidence="2">cv. 9930</strain>
    </source>
</reference>
<gene>
    <name evidence="1" type="ORF">Csa_4G639180</name>
</gene>
<name>A0A0A0L2B6_CUCSA</name>
<keyword evidence="2" id="KW-1185">Reference proteome</keyword>
<evidence type="ECO:0000313" key="1">
    <source>
        <dbReference type="EMBL" id="KGN55179.1"/>
    </source>
</evidence>
<organism evidence="1 2">
    <name type="scientific">Cucumis sativus</name>
    <name type="common">Cucumber</name>
    <dbReference type="NCBI Taxonomy" id="3659"/>
    <lineage>
        <taxon>Eukaryota</taxon>
        <taxon>Viridiplantae</taxon>
        <taxon>Streptophyta</taxon>
        <taxon>Embryophyta</taxon>
        <taxon>Tracheophyta</taxon>
        <taxon>Spermatophyta</taxon>
        <taxon>Magnoliopsida</taxon>
        <taxon>eudicotyledons</taxon>
        <taxon>Gunneridae</taxon>
        <taxon>Pentapetalae</taxon>
        <taxon>rosids</taxon>
        <taxon>fabids</taxon>
        <taxon>Cucurbitales</taxon>
        <taxon>Cucurbitaceae</taxon>
        <taxon>Benincaseae</taxon>
        <taxon>Cucumis</taxon>
    </lineage>
</organism>
<sequence length="51" mass="5607">MKAAGCSPINCRDFGFNYFAINSDIVSISDAAFTTPVLLTWRFSIIDRACS</sequence>
<reference evidence="1 2" key="1">
    <citation type="journal article" date="2009" name="Nat. Genet.">
        <title>The genome of the cucumber, Cucumis sativus L.</title>
        <authorList>
            <person name="Huang S."/>
            <person name="Li R."/>
            <person name="Zhang Z."/>
            <person name="Li L."/>
            <person name="Gu X."/>
            <person name="Fan W."/>
            <person name="Lucas W.J."/>
            <person name="Wang X."/>
            <person name="Xie B."/>
            <person name="Ni P."/>
            <person name="Ren Y."/>
            <person name="Zhu H."/>
            <person name="Li J."/>
            <person name="Lin K."/>
            <person name="Jin W."/>
            <person name="Fei Z."/>
            <person name="Li G."/>
            <person name="Staub J."/>
            <person name="Kilian A."/>
            <person name="van der Vossen E.A."/>
            <person name="Wu Y."/>
            <person name="Guo J."/>
            <person name="He J."/>
            <person name="Jia Z."/>
            <person name="Ren Y."/>
            <person name="Tian G."/>
            <person name="Lu Y."/>
            <person name="Ruan J."/>
            <person name="Qian W."/>
            <person name="Wang M."/>
            <person name="Huang Q."/>
            <person name="Li B."/>
            <person name="Xuan Z."/>
            <person name="Cao J."/>
            <person name="Asan"/>
            <person name="Wu Z."/>
            <person name="Zhang J."/>
            <person name="Cai Q."/>
            <person name="Bai Y."/>
            <person name="Zhao B."/>
            <person name="Han Y."/>
            <person name="Li Y."/>
            <person name="Li X."/>
            <person name="Wang S."/>
            <person name="Shi Q."/>
            <person name="Liu S."/>
            <person name="Cho W.K."/>
            <person name="Kim J.Y."/>
            <person name="Xu Y."/>
            <person name="Heller-Uszynska K."/>
            <person name="Miao H."/>
            <person name="Cheng Z."/>
            <person name="Zhang S."/>
            <person name="Wu J."/>
            <person name="Yang Y."/>
            <person name="Kang H."/>
            <person name="Li M."/>
            <person name="Liang H."/>
            <person name="Ren X."/>
            <person name="Shi Z."/>
            <person name="Wen M."/>
            <person name="Jian M."/>
            <person name="Yang H."/>
            <person name="Zhang G."/>
            <person name="Yang Z."/>
            <person name="Chen R."/>
            <person name="Liu S."/>
            <person name="Li J."/>
            <person name="Ma L."/>
            <person name="Liu H."/>
            <person name="Zhou Y."/>
            <person name="Zhao J."/>
            <person name="Fang X."/>
            <person name="Li G."/>
            <person name="Fang L."/>
            <person name="Li Y."/>
            <person name="Liu D."/>
            <person name="Zheng H."/>
            <person name="Zhang Y."/>
            <person name="Qin N."/>
            <person name="Li Z."/>
            <person name="Yang G."/>
            <person name="Yang S."/>
            <person name="Bolund L."/>
            <person name="Kristiansen K."/>
            <person name="Zheng H."/>
            <person name="Li S."/>
            <person name="Zhang X."/>
            <person name="Yang H."/>
            <person name="Wang J."/>
            <person name="Sun R."/>
            <person name="Zhang B."/>
            <person name="Jiang S."/>
            <person name="Wang J."/>
            <person name="Du Y."/>
            <person name="Li S."/>
        </authorList>
    </citation>
    <scope>NUCLEOTIDE SEQUENCE [LARGE SCALE GENOMIC DNA]</scope>
    <source>
        <strain evidence="2">cv. 9930</strain>
    </source>
</reference>